<feature type="domain" description="Methyltransferase" evidence="1">
    <location>
        <begin position="37"/>
        <end position="129"/>
    </location>
</feature>
<evidence type="ECO:0000313" key="2">
    <source>
        <dbReference type="EMBL" id="VDS05518.1"/>
    </source>
</evidence>
<sequence>MSFWDERYSEPGYLFGEAPNAFLAAQQHRLAGYRTALAIADGEGRNGAFLAEQGLDVTSIDASSVGIAKAKALAEKRGVSVDCQLVDVAEYEWPADTFDVVVGIFFQFAAPPLRDAIFAGMIRTLAPGGLLLLEGYGPRQMEYGTGGPRVLENLYTEDLLADRFKALEILDLRSYDAELSEGSRHRGVSALVDLVARKPGRG</sequence>
<reference evidence="2 3" key="1">
    <citation type="submission" date="2018-12" db="EMBL/GenBank/DDBJ databases">
        <authorList>
            <person name="Criscuolo A."/>
        </authorList>
    </citation>
    <scope>NUCLEOTIDE SEQUENCE [LARGE SCALE GENOMIC DNA]</scope>
    <source>
        <strain evidence="2">ACIP1116281</strain>
    </source>
</reference>
<name>A0A3S4CDF3_9HYPH</name>
<protein>
    <submittedName>
        <fullName evidence="2">Tellurite resistance protein TehB</fullName>
    </submittedName>
</protein>
<proteinExistence type="predicted"/>
<dbReference type="Gene3D" id="3.40.50.150">
    <property type="entry name" value="Vaccinia Virus protein VP39"/>
    <property type="match status" value="1"/>
</dbReference>
<dbReference type="SUPFAM" id="SSF53335">
    <property type="entry name" value="S-adenosyl-L-methionine-dependent methyltransferases"/>
    <property type="match status" value="1"/>
</dbReference>
<dbReference type="Proteomes" id="UP000268844">
    <property type="component" value="Unassembled WGS sequence"/>
</dbReference>
<dbReference type="OrthoDB" id="9786503at2"/>
<gene>
    <name evidence="2" type="ORF">DEVEQU_02660</name>
</gene>
<dbReference type="InterPro" id="IPR029063">
    <property type="entry name" value="SAM-dependent_MTases_sf"/>
</dbReference>
<dbReference type="Pfam" id="PF13649">
    <property type="entry name" value="Methyltransf_25"/>
    <property type="match status" value="1"/>
</dbReference>
<organism evidence="2 3">
    <name type="scientific">Devosia equisanguinis</name>
    <dbReference type="NCBI Taxonomy" id="2490941"/>
    <lineage>
        <taxon>Bacteria</taxon>
        <taxon>Pseudomonadati</taxon>
        <taxon>Pseudomonadota</taxon>
        <taxon>Alphaproteobacteria</taxon>
        <taxon>Hyphomicrobiales</taxon>
        <taxon>Devosiaceae</taxon>
        <taxon>Devosia</taxon>
    </lineage>
</organism>
<dbReference type="AlphaFoldDB" id="A0A3S4CDF3"/>
<keyword evidence="3" id="KW-1185">Reference proteome</keyword>
<evidence type="ECO:0000313" key="3">
    <source>
        <dbReference type="Proteomes" id="UP000268844"/>
    </source>
</evidence>
<dbReference type="CDD" id="cd02440">
    <property type="entry name" value="AdoMet_MTases"/>
    <property type="match status" value="1"/>
</dbReference>
<dbReference type="EMBL" id="UZWD01000033">
    <property type="protein sequence ID" value="VDS05518.1"/>
    <property type="molecule type" value="Genomic_DNA"/>
</dbReference>
<accession>A0A3S4CDF3</accession>
<dbReference type="InterPro" id="IPR041698">
    <property type="entry name" value="Methyltransf_25"/>
</dbReference>
<dbReference type="RefSeq" id="WP_126151059.1">
    <property type="nucleotide sequence ID" value="NZ_JBHTMH010000002.1"/>
</dbReference>
<evidence type="ECO:0000259" key="1">
    <source>
        <dbReference type="Pfam" id="PF13649"/>
    </source>
</evidence>